<feature type="compositionally biased region" description="Basic residues" evidence="15">
    <location>
        <begin position="1226"/>
        <end position="1236"/>
    </location>
</feature>
<dbReference type="InterPro" id="IPR036890">
    <property type="entry name" value="HATPase_C_sf"/>
</dbReference>
<evidence type="ECO:0000259" key="16">
    <source>
        <dbReference type="PROSITE" id="PS50880"/>
    </source>
</evidence>
<evidence type="ECO:0000256" key="11">
    <source>
        <dbReference type="ARBA" id="ARBA00023235"/>
    </source>
</evidence>
<dbReference type="SUPFAM" id="SSF54211">
    <property type="entry name" value="Ribosomal protein S5 domain 2-like"/>
    <property type="match status" value="1"/>
</dbReference>
<dbReference type="PANTHER" id="PTHR10169:SF38">
    <property type="entry name" value="DNA TOPOISOMERASE 2"/>
    <property type="match status" value="1"/>
</dbReference>
<dbReference type="EMBL" id="PYSW02000008">
    <property type="protein sequence ID" value="KAG2389063.1"/>
    <property type="molecule type" value="Genomic_DNA"/>
</dbReference>
<proteinExistence type="inferred from homology"/>
<dbReference type="RefSeq" id="XP_044553055.1">
    <property type="nucleotide sequence ID" value="XM_044690453.1"/>
</dbReference>
<dbReference type="InterPro" id="IPR014721">
    <property type="entry name" value="Ribsml_uS5_D2-typ_fold_subgr"/>
</dbReference>
<dbReference type="Gene3D" id="3.30.1490.30">
    <property type="match status" value="1"/>
</dbReference>
<evidence type="ECO:0000256" key="2">
    <source>
        <dbReference type="ARBA" id="ARBA00001913"/>
    </source>
</evidence>
<feature type="region of interest" description="Disordered" evidence="15">
    <location>
        <begin position="1096"/>
        <end position="1116"/>
    </location>
</feature>
<dbReference type="GO" id="GO:0000819">
    <property type="term" value="P:sister chromatid segregation"/>
    <property type="evidence" value="ECO:0007669"/>
    <property type="project" value="TreeGrafter"/>
</dbReference>
<dbReference type="FunFam" id="3.40.50.670:FF:000001">
    <property type="entry name" value="DNA topoisomerase 2"/>
    <property type="match status" value="2"/>
</dbReference>
<dbReference type="SUPFAM" id="SSF55874">
    <property type="entry name" value="ATPase domain of HSP90 chaperone/DNA topoisomerase II/histidine kinase"/>
    <property type="match status" value="1"/>
</dbReference>
<comment type="catalytic activity">
    <reaction evidence="1 12 13">
        <text>ATP-dependent breakage, passage and rejoining of double-stranded DNA.</text>
        <dbReference type="EC" id="5.6.2.2"/>
    </reaction>
</comment>
<dbReference type="Gene3D" id="3.90.199.10">
    <property type="entry name" value="Topoisomerase II, domain 5"/>
    <property type="match status" value="1"/>
</dbReference>
<dbReference type="Proteomes" id="UP000816034">
    <property type="component" value="Unassembled WGS sequence"/>
</dbReference>
<feature type="region of interest" description="Disordered" evidence="15">
    <location>
        <begin position="1"/>
        <end position="52"/>
    </location>
</feature>
<dbReference type="InterPro" id="IPR034157">
    <property type="entry name" value="TOPRIM_TopoII"/>
</dbReference>
<evidence type="ECO:0000256" key="12">
    <source>
        <dbReference type="PROSITE-ProRule" id="PRU01384"/>
    </source>
</evidence>
<evidence type="ECO:0000259" key="17">
    <source>
        <dbReference type="PROSITE" id="PS52040"/>
    </source>
</evidence>
<keyword evidence="14" id="KW-0175">Coiled coil</keyword>
<dbReference type="Pfam" id="PF16898">
    <property type="entry name" value="TOPRIM_C"/>
    <property type="match status" value="1"/>
</dbReference>
<evidence type="ECO:0000256" key="8">
    <source>
        <dbReference type="ARBA" id="ARBA00022842"/>
    </source>
</evidence>
<dbReference type="InterPro" id="IPR001154">
    <property type="entry name" value="TopoII_euk"/>
</dbReference>
<dbReference type="InterPro" id="IPR006171">
    <property type="entry name" value="TOPRIM_dom"/>
</dbReference>
<dbReference type="FunFam" id="3.30.1490.30:FF:000001">
    <property type="entry name" value="DNA topoisomerase 2"/>
    <property type="match status" value="1"/>
</dbReference>
<feature type="coiled-coil region" evidence="14">
    <location>
        <begin position="1035"/>
        <end position="1062"/>
    </location>
</feature>
<dbReference type="Pfam" id="PF02518">
    <property type="entry name" value="HATPase_c"/>
    <property type="match status" value="1"/>
</dbReference>
<evidence type="ECO:0000256" key="7">
    <source>
        <dbReference type="ARBA" id="ARBA00022840"/>
    </source>
</evidence>
<evidence type="ECO:0000256" key="1">
    <source>
        <dbReference type="ARBA" id="ARBA00000185"/>
    </source>
</evidence>
<dbReference type="InterPro" id="IPR013506">
    <property type="entry name" value="Topo_IIA_bsu_dom2"/>
</dbReference>
<gene>
    <name evidence="18" type="ORF">C9374_014463</name>
</gene>
<dbReference type="PRINTS" id="PR00418">
    <property type="entry name" value="TPI2FAMILY"/>
</dbReference>
<dbReference type="FunFam" id="3.30.1360.40:FF:000003">
    <property type="entry name" value="DNA topoisomerase 2"/>
    <property type="match status" value="1"/>
</dbReference>
<keyword evidence="8" id="KW-0460">Magnesium</keyword>
<dbReference type="SMART" id="SM00387">
    <property type="entry name" value="HATPase_c"/>
    <property type="match status" value="1"/>
</dbReference>
<dbReference type="GO" id="GO:0000712">
    <property type="term" value="P:resolution of meiotic recombination intermediates"/>
    <property type="evidence" value="ECO:0007669"/>
    <property type="project" value="TreeGrafter"/>
</dbReference>
<dbReference type="Gene3D" id="3.30.1360.40">
    <property type="match status" value="1"/>
</dbReference>
<feature type="region of interest" description="Disordered" evidence="15">
    <location>
        <begin position="1195"/>
        <end position="1469"/>
    </location>
</feature>
<dbReference type="InterPro" id="IPR013757">
    <property type="entry name" value="Topo_IIA_A_a_sf"/>
</dbReference>
<feature type="compositionally biased region" description="Acidic residues" evidence="15">
    <location>
        <begin position="1433"/>
        <end position="1469"/>
    </location>
</feature>
<comment type="caution">
    <text evidence="18">The sequence shown here is derived from an EMBL/GenBank/DDBJ whole genome shotgun (WGS) entry which is preliminary data.</text>
</comment>
<dbReference type="GO" id="GO:0005524">
    <property type="term" value="F:ATP binding"/>
    <property type="evidence" value="ECO:0007669"/>
    <property type="project" value="UniProtKB-UniRule"/>
</dbReference>
<evidence type="ECO:0000256" key="6">
    <source>
        <dbReference type="ARBA" id="ARBA00022741"/>
    </source>
</evidence>
<dbReference type="InterPro" id="IPR031660">
    <property type="entry name" value="TOPRIM_C"/>
</dbReference>
<feature type="compositionally biased region" description="Acidic residues" evidence="15">
    <location>
        <begin position="1392"/>
        <end position="1415"/>
    </location>
</feature>
<dbReference type="InterPro" id="IPR020568">
    <property type="entry name" value="Ribosomal_Su5_D2-typ_SF"/>
</dbReference>
<keyword evidence="19" id="KW-1185">Reference proteome</keyword>
<dbReference type="Pfam" id="PF01751">
    <property type="entry name" value="Toprim"/>
    <property type="match status" value="1"/>
</dbReference>
<dbReference type="SUPFAM" id="SSF56719">
    <property type="entry name" value="Type II DNA topoisomerase"/>
    <property type="match status" value="1"/>
</dbReference>
<dbReference type="Gene3D" id="3.30.565.10">
    <property type="entry name" value="Histidine kinase-like ATPase, C-terminal domain"/>
    <property type="match status" value="1"/>
</dbReference>
<comment type="function">
    <text evidence="13">Control of topological states of DNA by transient breakage and subsequent rejoining of DNA strands. Topoisomerase II makes double-strand breaks.</text>
</comment>
<dbReference type="CDD" id="cd03481">
    <property type="entry name" value="TopoIIA_Trans_ScTopoIIA"/>
    <property type="match status" value="1"/>
</dbReference>
<accession>A0AA88KP56</accession>
<dbReference type="Gene3D" id="3.30.230.10">
    <property type="match status" value="1"/>
</dbReference>
<dbReference type="PANTHER" id="PTHR10169">
    <property type="entry name" value="DNA TOPOISOMERASE/GYRASE"/>
    <property type="match status" value="1"/>
</dbReference>
<evidence type="ECO:0000256" key="4">
    <source>
        <dbReference type="ARBA" id="ARBA00011080"/>
    </source>
</evidence>
<dbReference type="PRINTS" id="PR01158">
    <property type="entry name" value="TOPISMRASEII"/>
</dbReference>
<dbReference type="FunFam" id="3.90.199.10:FF:000002">
    <property type="entry name" value="DNA topoisomerase 2"/>
    <property type="match status" value="1"/>
</dbReference>
<feature type="domain" description="Toprim" evidence="16">
    <location>
        <begin position="476"/>
        <end position="592"/>
    </location>
</feature>
<reference evidence="18 19" key="1">
    <citation type="journal article" date="2018" name="BMC Genomics">
        <title>The genome of Naegleria lovaniensis, the basis for a comparative approach to unravel pathogenicity factors of the human pathogenic amoeba N. fowleri.</title>
        <authorList>
            <person name="Liechti N."/>
            <person name="Schurch N."/>
            <person name="Bruggmann R."/>
            <person name="Wittwer M."/>
        </authorList>
    </citation>
    <scope>NUCLEOTIDE SEQUENCE [LARGE SCALE GENOMIC DNA]</scope>
    <source>
        <strain evidence="18 19">ATCC 30569</strain>
    </source>
</reference>
<feature type="compositionally biased region" description="Low complexity" evidence="15">
    <location>
        <begin position="1262"/>
        <end position="1275"/>
    </location>
</feature>
<comment type="cofactor">
    <cofactor evidence="3">
        <name>Mg(2+)</name>
        <dbReference type="ChEBI" id="CHEBI:18420"/>
    </cofactor>
</comment>
<comment type="cofactor">
    <cofactor evidence="2">
        <name>Ca(2+)</name>
        <dbReference type="ChEBI" id="CHEBI:29108"/>
    </cofactor>
</comment>
<evidence type="ECO:0000256" key="5">
    <source>
        <dbReference type="ARBA" id="ARBA00022723"/>
    </source>
</evidence>
<dbReference type="PROSITE" id="PS52040">
    <property type="entry name" value="TOPO_IIA"/>
    <property type="match status" value="1"/>
</dbReference>
<dbReference type="InterPro" id="IPR003594">
    <property type="entry name" value="HATPase_dom"/>
</dbReference>
<evidence type="ECO:0000313" key="18">
    <source>
        <dbReference type="EMBL" id="KAG2389063.1"/>
    </source>
</evidence>
<dbReference type="CDD" id="cd03365">
    <property type="entry name" value="TOPRIM_TopoIIA"/>
    <property type="match status" value="1"/>
</dbReference>
<feature type="domain" description="Topo IIA-type catalytic" evidence="17">
    <location>
        <begin position="725"/>
        <end position="1166"/>
    </location>
</feature>
<evidence type="ECO:0000256" key="14">
    <source>
        <dbReference type="SAM" id="Coils"/>
    </source>
</evidence>
<keyword evidence="7 13" id="KW-0067">ATP-binding</keyword>
<dbReference type="PROSITE" id="PS00177">
    <property type="entry name" value="TOPOISOMERASE_II"/>
    <property type="match status" value="1"/>
</dbReference>
<evidence type="ECO:0000256" key="15">
    <source>
        <dbReference type="SAM" id="MobiDB-lite"/>
    </source>
</evidence>
<dbReference type="CDD" id="cd00187">
    <property type="entry name" value="TOP4c"/>
    <property type="match status" value="1"/>
</dbReference>
<dbReference type="PROSITE" id="PS50880">
    <property type="entry name" value="TOPRIM"/>
    <property type="match status" value="1"/>
</dbReference>
<protein>
    <recommendedName>
        <fullName evidence="13">DNA topoisomerase 2</fullName>
        <ecNumber evidence="13">5.6.2.2</ecNumber>
    </recommendedName>
</protein>
<evidence type="ECO:0000256" key="10">
    <source>
        <dbReference type="ARBA" id="ARBA00023125"/>
    </source>
</evidence>
<dbReference type="EC" id="5.6.2.2" evidence="13"/>
<dbReference type="GO" id="GO:0003918">
    <property type="term" value="F:DNA topoisomerase type II (double strand cut, ATP-hydrolyzing) activity"/>
    <property type="evidence" value="ECO:0007669"/>
    <property type="project" value="UniProtKB-UniRule"/>
</dbReference>
<dbReference type="Gene3D" id="3.40.50.670">
    <property type="match status" value="1"/>
</dbReference>
<evidence type="ECO:0000256" key="13">
    <source>
        <dbReference type="RuleBase" id="RU362094"/>
    </source>
</evidence>
<dbReference type="FunFam" id="3.30.565.10:FF:000004">
    <property type="entry name" value="DNA topoisomerase 2"/>
    <property type="match status" value="1"/>
</dbReference>
<evidence type="ECO:0000313" key="19">
    <source>
        <dbReference type="Proteomes" id="UP000816034"/>
    </source>
</evidence>
<dbReference type="GeneID" id="68106916"/>
<comment type="subunit">
    <text evidence="13">Homodimer.</text>
</comment>
<keyword evidence="5" id="KW-0479">Metal-binding</keyword>
<dbReference type="Gene3D" id="1.10.268.10">
    <property type="entry name" value="Topoisomerase, domain 3"/>
    <property type="match status" value="1"/>
</dbReference>
<organism evidence="18 19">
    <name type="scientific">Naegleria lovaniensis</name>
    <name type="common">Amoeba</name>
    <dbReference type="NCBI Taxonomy" id="51637"/>
    <lineage>
        <taxon>Eukaryota</taxon>
        <taxon>Discoba</taxon>
        <taxon>Heterolobosea</taxon>
        <taxon>Tetramitia</taxon>
        <taxon>Eutetramitia</taxon>
        <taxon>Vahlkampfiidae</taxon>
        <taxon>Naegleria</taxon>
    </lineage>
</organism>
<dbReference type="InterPro" id="IPR002205">
    <property type="entry name" value="Topo_IIA_dom_A"/>
</dbReference>
<feature type="compositionally biased region" description="Acidic residues" evidence="15">
    <location>
        <begin position="1284"/>
        <end position="1297"/>
    </location>
</feature>
<dbReference type="SMART" id="SM00433">
    <property type="entry name" value="TOP2c"/>
    <property type="match status" value="1"/>
</dbReference>
<dbReference type="GO" id="GO:0005634">
    <property type="term" value="C:nucleus"/>
    <property type="evidence" value="ECO:0007669"/>
    <property type="project" value="TreeGrafter"/>
</dbReference>
<keyword evidence="10 12" id="KW-0238">DNA-binding</keyword>
<dbReference type="InterPro" id="IPR013760">
    <property type="entry name" value="Topo_IIA-like_dom_sf"/>
</dbReference>
<dbReference type="Pfam" id="PF00204">
    <property type="entry name" value="DNA_gyraseB"/>
    <property type="match status" value="1"/>
</dbReference>
<feature type="compositionally biased region" description="Acidic residues" evidence="15">
    <location>
        <begin position="1100"/>
        <end position="1112"/>
    </location>
</feature>
<keyword evidence="11 12" id="KW-0413">Isomerase</keyword>
<dbReference type="GO" id="GO:0003677">
    <property type="term" value="F:DNA binding"/>
    <property type="evidence" value="ECO:0007669"/>
    <property type="project" value="UniProtKB-UniRule"/>
</dbReference>
<dbReference type="SMART" id="SM00434">
    <property type="entry name" value="TOP4c"/>
    <property type="match status" value="1"/>
</dbReference>
<feature type="compositionally biased region" description="Low complexity" evidence="15">
    <location>
        <begin position="8"/>
        <end position="19"/>
    </location>
</feature>
<name>A0AA88KP56_NAELO</name>
<keyword evidence="6 13" id="KW-0547">Nucleotide-binding</keyword>
<dbReference type="GO" id="GO:0006265">
    <property type="term" value="P:DNA topological change"/>
    <property type="evidence" value="ECO:0007669"/>
    <property type="project" value="UniProtKB-UniRule"/>
</dbReference>
<comment type="similarity">
    <text evidence="4 13">Belongs to the type II topoisomerase family.</text>
</comment>
<evidence type="ECO:0000256" key="3">
    <source>
        <dbReference type="ARBA" id="ARBA00001946"/>
    </source>
</evidence>
<dbReference type="InterPro" id="IPR013758">
    <property type="entry name" value="Topo_IIA_A/C_ab"/>
</dbReference>
<evidence type="ECO:0000256" key="9">
    <source>
        <dbReference type="ARBA" id="ARBA00023029"/>
    </source>
</evidence>
<dbReference type="GO" id="GO:0046872">
    <property type="term" value="F:metal ion binding"/>
    <property type="evidence" value="ECO:0007669"/>
    <property type="project" value="UniProtKB-KW"/>
</dbReference>
<dbReference type="Pfam" id="PF00521">
    <property type="entry name" value="DNA_topoisoIV"/>
    <property type="match status" value="1"/>
</dbReference>
<dbReference type="InterPro" id="IPR013759">
    <property type="entry name" value="Topo_IIA_B_C"/>
</dbReference>
<dbReference type="InterPro" id="IPR001241">
    <property type="entry name" value="Topo_IIA"/>
</dbReference>
<dbReference type="InterPro" id="IPR050634">
    <property type="entry name" value="DNA_Topoisomerase_II"/>
</dbReference>
<feature type="compositionally biased region" description="Acidic residues" evidence="15">
    <location>
        <begin position="29"/>
        <end position="50"/>
    </location>
</feature>
<sequence>MPPKKKAAAATSSSSSKTSSTKRKRKDESDDEVVSDGAESEDVEFIEADEASSNKNKTVEEVYKKKSLREQILLRPDTYVGSTHMQEEEEHWVWDDELSRMRLKPIRYVPALYKIFDEILVNAADHVVRDEKCDKIKVTIDPEKNEICVWNNGSGVPVKIHQEHKVYVPTLIFGHLLTSSNFDDTQKRVTGGRNGYGAKLTNIFSEKFIVETVDSEERKKLRQVWTANMSNEEDPKITTCSKADSYTEITFYPDLSKFGMDKLDSDIVGLMKKRVYDLAGTLKAGTSIWLNGKKVTGIKTFKDYVKLYTVDKEIQYYDDGKRWKVAVTLSDGTMQQVSFVNSISTTKGGKHVEHVVKQISDHLKKVLIKKNSTIKPAYIKNQLWVFVSALIINPSFESQSKETLTTNVKDFGSKCKLEEDFLKKVTKLASDAVLKYADFKSEKALNKKSGTKKSRLTGIAKLDDANDAGGKNSEKCTLILTEGDSAKALAVSGLSVVGRDKYGVFPLKGVPLNVRDCKLEKVLKNEEISTLAKILGLKFDKDYTKDDLKTLRYGSIMIMADQDHDGSHIKGLLINFIHKFWPGLLKIPGFLKEFITPIVKATNKKTKKSLSFFTIPEYTEWKESLTDTKSWTIKYYKGLGTSNSTEAKEYFSNMDTHQKKFKFDPECEKKINTAFSKDLTKERKDWLNNHQEGTYIDHTKKEILYSDFIDKELVLFSKEDCKRSIPSIVDGLKPGQRKILFSCFKRNLKSEIKVAQLAGYVSEQSSYHHGEQSLTSTIINMAQNFVGSNNINLLYPSGMFGTRLQGGKDAASARYIFTRLSEITRYIFPKADDPILEYLDDDGQPIEPKFYVPIIPMILVNGTEGIGTAWRTKIDNYNPVDIVENLKRMINNEEPKEFYPWFKGFDGTIETYASKKWQTKGIAEKIDDNTIEIRELPIRVWTEVFKESLEEMMTKERIDDFRENHTDITVSFTIKMTDSQMKKAEQEGFYEYFKLYKKFATTNMVLFAEDGTLNEYDSVTDILKQFYPIRLKYYNKRKDYMLEKLRKELDMLSNKVRFITEVINGTIEMKRRKKEDLLKELKTKKYTAYPKDKKISTGDVADEDENEEDGSENDALTDGYNYLLSMPLWSLTAEKVKKLEKEKADKEQEVENLENTKVEDIWLRELDEFLEQLDKFESKELKEYELYLKKIEKERKKTGKIPRPLGYRSKSTDRPEIETGPELGKKKTTSSRKKAVKKEEDASDEDGATEEKKPKTTRKKAASSSSKSTTGKQSKLAFKKKDEVESDDDEAGSDEEDSGKKKKSAKSSSKSVKKEEKVEDTMDVDDADLPLAERLKRRQQATSKVELAKDESDDEIISETKKKQSSNTTPKQPTKKRKTSITDYLIKKKVDEMDETDDNTEVVEIDGDNEEEPEDEPKKRPVRSTRRNKVIEEVESDEEEEEAISSESEAEIEDEDDEADEFIPEDEED</sequence>
<dbReference type="CDD" id="cd16930">
    <property type="entry name" value="HATPase_TopII-like"/>
    <property type="match status" value="1"/>
</dbReference>
<keyword evidence="9 12" id="KW-0799">Topoisomerase</keyword>
<dbReference type="InterPro" id="IPR018522">
    <property type="entry name" value="TopoIIA_CS"/>
</dbReference>
<feature type="active site" description="O-(5'-phospho-DNA)-tyrosine intermediate" evidence="12">
    <location>
        <position position="815"/>
    </location>
</feature>